<feature type="domain" description="ABC transmembrane type-1" evidence="10">
    <location>
        <begin position="14"/>
        <end position="216"/>
    </location>
</feature>
<keyword evidence="6" id="KW-0029">Amino-acid transport</keyword>
<evidence type="ECO:0000256" key="6">
    <source>
        <dbReference type="ARBA" id="ARBA00022970"/>
    </source>
</evidence>
<dbReference type="AlphaFoldDB" id="A0A345NJ15"/>
<comment type="subcellular location">
    <subcellularLocation>
        <location evidence="1 9">Cell membrane</location>
        <topology evidence="1 9">Multi-pass membrane protein</topology>
    </subcellularLocation>
</comment>
<comment type="similarity">
    <text evidence="2">Belongs to the binding-protein-dependent transport system permease family. HisMQ subfamily.</text>
</comment>
<gene>
    <name evidence="11" type="ORF">DV701_01530</name>
</gene>
<evidence type="ECO:0000256" key="1">
    <source>
        <dbReference type="ARBA" id="ARBA00004651"/>
    </source>
</evidence>
<dbReference type="OrthoDB" id="3181282at2"/>
<dbReference type="PROSITE" id="PS50928">
    <property type="entry name" value="ABC_TM1"/>
    <property type="match status" value="1"/>
</dbReference>
<dbReference type="PANTHER" id="PTHR30614">
    <property type="entry name" value="MEMBRANE COMPONENT OF AMINO ACID ABC TRANSPORTER"/>
    <property type="match status" value="1"/>
</dbReference>
<evidence type="ECO:0000256" key="4">
    <source>
        <dbReference type="ARBA" id="ARBA00022475"/>
    </source>
</evidence>
<protein>
    <submittedName>
        <fullName evidence="11">Amino acid ABC transporter permease</fullName>
    </submittedName>
</protein>
<dbReference type="EMBL" id="CP031229">
    <property type="protein sequence ID" value="AXH95023.1"/>
    <property type="molecule type" value="Genomic_DNA"/>
</dbReference>
<evidence type="ECO:0000256" key="5">
    <source>
        <dbReference type="ARBA" id="ARBA00022692"/>
    </source>
</evidence>
<dbReference type="InterPro" id="IPR010065">
    <property type="entry name" value="AA_ABC_transptr_permease_3TM"/>
</dbReference>
<organism evidence="11 12">
    <name type="scientific">Ornithinimicrobium avium</name>
    <dbReference type="NCBI Taxonomy" id="2283195"/>
    <lineage>
        <taxon>Bacteria</taxon>
        <taxon>Bacillati</taxon>
        <taxon>Actinomycetota</taxon>
        <taxon>Actinomycetes</taxon>
        <taxon>Micrococcales</taxon>
        <taxon>Ornithinimicrobiaceae</taxon>
        <taxon>Ornithinimicrobium</taxon>
    </lineage>
</organism>
<dbReference type="NCBIfam" id="TIGR01726">
    <property type="entry name" value="HEQRo_perm_3TM"/>
    <property type="match status" value="1"/>
</dbReference>
<evidence type="ECO:0000256" key="3">
    <source>
        <dbReference type="ARBA" id="ARBA00022448"/>
    </source>
</evidence>
<reference evidence="11 12" key="1">
    <citation type="submission" date="2018-07" db="EMBL/GenBank/DDBJ databases">
        <title>Complete genome sequencing of Ornithinimicrobium sp. AMA3305.</title>
        <authorList>
            <person name="Bae J.-W."/>
        </authorList>
    </citation>
    <scope>NUCLEOTIDE SEQUENCE [LARGE SCALE GENOMIC DNA]</scope>
    <source>
        <strain evidence="11 12">AMA3305</strain>
    </source>
</reference>
<evidence type="ECO:0000259" key="10">
    <source>
        <dbReference type="PROSITE" id="PS50928"/>
    </source>
</evidence>
<dbReference type="InterPro" id="IPR035906">
    <property type="entry name" value="MetI-like_sf"/>
</dbReference>
<keyword evidence="5 9" id="KW-0812">Transmembrane</keyword>
<dbReference type="Gene3D" id="1.10.3720.10">
    <property type="entry name" value="MetI-like"/>
    <property type="match status" value="1"/>
</dbReference>
<dbReference type="KEGG" id="orn:DV701_01530"/>
<dbReference type="SUPFAM" id="SSF161098">
    <property type="entry name" value="MetI-like"/>
    <property type="match status" value="1"/>
</dbReference>
<dbReference type="RefSeq" id="WP_114926789.1">
    <property type="nucleotide sequence ID" value="NZ_CP031229.1"/>
</dbReference>
<feature type="transmembrane region" description="Helical" evidence="9">
    <location>
        <begin position="20"/>
        <end position="41"/>
    </location>
</feature>
<dbReference type="InterPro" id="IPR000515">
    <property type="entry name" value="MetI-like"/>
</dbReference>
<keyword evidence="7 9" id="KW-1133">Transmembrane helix</keyword>
<dbReference type="GO" id="GO:0043190">
    <property type="term" value="C:ATP-binding cassette (ABC) transporter complex"/>
    <property type="evidence" value="ECO:0007669"/>
    <property type="project" value="InterPro"/>
</dbReference>
<dbReference type="Proteomes" id="UP000253790">
    <property type="component" value="Chromosome"/>
</dbReference>
<evidence type="ECO:0000256" key="2">
    <source>
        <dbReference type="ARBA" id="ARBA00010072"/>
    </source>
</evidence>
<sequence length="227" mass="24140">MQTILQDFGLLAAFWMTIKLTAWSAIFSLVIGTVVAIMRLSPVGVLRNVGTAYVTLLRNTPLTLIILFCSIGVYGQLGIVLASRDAPGGFIDTNNFRLAILGLSVYHAAFVCEAIRSGVNTIPLGQAEAARSIGLTFGQSLRQIVLPQAFRGAITPLGNTLIALTKNTTIAAAIGVAETALVMKNVAEFDPGLLWTAFGLIALGFVLLTVPMGLLTSYFAQRLAVKR</sequence>
<accession>A0A345NJ15</accession>
<keyword evidence="8 9" id="KW-0472">Membrane</keyword>
<feature type="transmembrane region" description="Helical" evidence="9">
    <location>
        <begin position="193"/>
        <end position="220"/>
    </location>
</feature>
<dbReference type="Pfam" id="PF00528">
    <property type="entry name" value="BPD_transp_1"/>
    <property type="match status" value="1"/>
</dbReference>
<keyword evidence="12" id="KW-1185">Reference proteome</keyword>
<evidence type="ECO:0000256" key="9">
    <source>
        <dbReference type="RuleBase" id="RU363032"/>
    </source>
</evidence>
<proteinExistence type="inferred from homology"/>
<feature type="transmembrane region" description="Helical" evidence="9">
    <location>
        <begin position="62"/>
        <end position="82"/>
    </location>
</feature>
<evidence type="ECO:0000256" key="8">
    <source>
        <dbReference type="ARBA" id="ARBA00023136"/>
    </source>
</evidence>
<dbReference type="InterPro" id="IPR043429">
    <property type="entry name" value="ArtM/GltK/GlnP/TcyL/YhdX-like"/>
</dbReference>
<keyword evidence="4" id="KW-1003">Cell membrane</keyword>
<keyword evidence="3 9" id="KW-0813">Transport</keyword>
<name>A0A345NJ15_9MICO</name>
<dbReference type="CDD" id="cd06261">
    <property type="entry name" value="TM_PBP2"/>
    <property type="match status" value="1"/>
</dbReference>
<dbReference type="PANTHER" id="PTHR30614:SF37">
    <property type="entry name" value="AMINO-ACID ABC TRANSPORTER PERMEASE PROTEIN YHDX-RELATED"/>
    <property type="match status" value="1"/>
</dbReference>
<dbReference type="GO" id="GO:0006865">
    <property type="term" value="P:amino acid transport"/>
    <property type="evidence" value="ECO:0007669"/>
    <property type="project" value="UniProtKB-KW"/>
</dbReference>
<evidence type="ECO:0000256" key="7">
    <source>
        <dbReference type="ARBA" id="ARBA00022989"/>
    </source>
</evidence>
<dbReference type="GO" id="GO:0022857">
    <property type="term" value="F:transmembrane transporter activity"/>
    <property type="evidence" value="ECO:0007669"/>
    <property type="project" value="InterPro"/>
</dbReference>
<evidence type="ECO:0000313" key="12">
    <source>
        <dbReference type="Proteomes" id="UP000253790"/>
    </source>
</evidence>
<evidence type="ECO:0000313" key="11">
    <source>
        <dbReference type="EMBL" id="AXH95023.1"/>
    </source>
</evidence>